<organism evidence="1 2">
    <name type="scientific">Malacoplasma iowae DK-CPA</name>
    <dbReference type="NCBI Taxonomy" id="1394179"/>
    <lineage>
        <taxon>Bacteria</taxon>
        <taxon>Bacillati</taxon>
        <taxon>Mycoplasmatota</taxon>
        <taxon>Mycoplasmoidales</taxon>
        <taxon>Mycoplasmoidaceae</taxon>
        <taxon>Malacoplasma</taxon>
    </lineage>
</organism>
<keyword evidence="2" id="KW-1185">Reference proteome</keyword>
<accession>A0A084U320</accession>
<protein>
    <submittedName>
        <fullName evidence="1">EXOIII domain protein</fullName>
    </submittedName>
</protein>
<dbReference type="AlphaFoldDB" id="A0A084U320"/>
<name>A0A084U320_MALIO</name>
<dbReference type="GO" id="GO:0003676">
    <property type="term" value="F:nucleic acid binding"/>
    <property type="evidence" value="ECO:0007669"/>
    <property type="project" value="InterPro"/>
</dbReference>
<dbReference type="EMBL" id="AWQU01000085">
    <property type="protein sequence ID" value="KFB07356.1"/>
    <property type="molecule type" value="Genomic_DNA"/>
</dbReference>
<reference evidence="1 2" key="1">
    <citation type="journal article" date="2014" name="PLoS ONE">
        <title>Reduction of Hydrogen Peroxide Accumulation and Toxicity by a Catalase from Mycoplasma iowae.</title>
        <authorList>
            <person name="Pritchard R.E."/>
            <person name="Prassinos A.J."/>
            <person name="Osborne J.D."/>
            <person name="Raviv Z."/>
            <person name="Balish M.F."/>
        </authorList>
    </citation>
    <scope>NUCLEOTIDE SEQUENCE [LARGE SCALE GENOMIC DNA]</scope>
    <source>
        <strain evidence="1 2">DK-CPA</strain>
    </source>
</reference>
<dbReference type="GeneID" id="96866307"/>
<dbReference type="Gene3D" id="3.30.420.10">
    <property type="entry name" value="Ribonuclease H-like superfamily/Ribonuclease H"/>
    <property type="match status" value="1"/>
</dbReference>
<comment type="caution">
    <text evidence="1">The sequence shown here is derived from an EMBL/GenBank/DDBJ whole genome shotgun (WGS) entry which is preliminary data.</text>
</comment>
<evidence type="ECO:0000313" key="1">
    <source>
        <dbReference type="EMBL" id="KFB07356.1"/>
    </source>
</evidence>
<dbReference type="Proteomes" id="UP000028523">
    <property type="component" value="Unassembled WGS sequence"/>
</dbReference>
<dbReference type="SUPFAM" id="SSF53098">
    <property type="entry name" value="Ribonuclease H-like"/>
    <property type="match status" value="1"/>
</dbReference>
<evidence type="ECO:0000313" key="2">
    <source>
        <dbReference type="Proteomes" id="UP000028523"/>
    </source>
</evidence>
<proteinExistence type="predicted"/>
<gene>
    <name evidence="1" type="ORF">P271_189</name>
</gene>
<dbReference type="InterPro" id="IPR012337">
    <property type="entry name" value="RNaseH-like_sf"/>
</dbReference>
<sequence length="153" mass="17850">MRDYVAMFILKTILRNKVEIQQVSIVFIHNGSFKYMTRFIKNGVKQSWDAIDVADAFNDLKKVFKDKIIILKNDDNVDLQILQHIFEKKMNEKFDNKIIDISKEAKLKGHKSTKLSSLLKEYDINIKNNRGLPVSVYKSQLLFLLASKMLGIR</sequence>
<dbReference type="InterPro" id="IPR036397">
    <property type="entry name" value="RNaseH_sf"/>
</dbReference>
<dbReference type="RefSeq" id="WP_004024670.1">
    <property type="nucleotide sequence ID" value="NZ_AWQU01000085.1"/>
</dbReference>